<proteinExistence type="predicted"/>
<organism evidence="2 3">
    <name type="scientific">Staphylococcus phage vB_SauM_Romulus</name>
    <dbReference type="NCBI Taxonomy" id="1235660"/>
    <lineage>
        <taxon>Viruses</taxon>
        <taxon>Duplodnaviria</taxon>
        <taxon>Heunggongvirae</taxon>
        <taxon>Uroviricota</taxon>
        <taxon>Caudoviricetes</taxon>
        <taxon>Herelleviridae</taxon>
        <taxon>Twortvirinae</taxon>
        <taxon>Silviavirus</taxon>
        <taxon>Silviavirus remus</taxon>
    </lineage>
</organism>
<gene>
    <name evidence="2" type="ORF">Romulus_181</name>
</gene>
<evidence type="ECO:0000313" key="2">
    <source>
        <dbReference type="EMBL" id="AFV81224.1"/>
    </source>
</evidence>
<dbReference type="RefSeq" id="YP_007677660.1">
    <property type="nucleotide sequence ID" value="NC_020877.1"/>
</dbReference>
<accession>M4I0H1</accession>
<protein>
    <submittedName>
        <fullName evidence="2">Uncharacterized protein</fullName>
    </submittedName>
</protein>
<keyword evidence="1" id="KW-0175">Coiled coil</keyword>
<sequence length="182" mass="21642">MYMNDDFAKAIIDNPQEAKKEMLKYFEESERLNKLVTDLQKENDRLSSVENEVMELENKLEFLQKRPENNDWKQEANKRVRKLTPKISSIINPNFGKTWNEVYKEMLYSQNLNIKSKHTRRLKKMKSNNVPQSTIDNTKIIDTIGTDIEYVDKLFKALDNLEDKYTTPVSEEYPSCFLKLEY</sequence>
<name>M4I0H1_9CAUD</name>
<feature type="coiled-coil region" evidence="1">
    <location>
        <begin position="29"/>
        <end position="66"/>
    </location>
</feature>
<dbReference type="EMBL" id="JX846613">
    <property type="protein sequence ID" value="AFV81224.1"/>
    <property type="molecule type" value="Genomic_DNA"/>
</dbReference>
<evidence type="ECO:0000313" key="3">
    <source>
        <dbReference type="Proteomes" id="UP000011838"/>
    </source>
</evidence>
<reference evidence="2 3" key="1">
    <citation type="journal article" date="2013" name="J. Virol.">
        <title>Romulus and Remus, Two Phage Isolates Representing a Distinct Clade within the Twortlikevirus Genus, Display Suitable Properties for Phage Therapy Applications.</title>
        <authorList>
            <person name="Vandersteegen K."/>
            <person name="Kropinski A.M."/>
            <person name="Nash J.H."/>
            <person name="Noben J.P."/>
            <person name="Hermans K."/>
            <person name="Lavigne R."/>
        </authorList>
    </citation>
    <scope>NUCLEOTIDE SEQUENCE [LARGE SCALE GENOMIC DNA]</scope>
</reference>
<evidence type="ECO:0000256" key="1">
    <source>
        <dbReference type="SAM" id="Coils"/>
    </source>
</evidence>
<dbReference type="Proteomes" id="UP000011838">
    <property type="component" value="Segment"/>
</dbReference>
<dbReference type="KEGG" id="vg:15041230"/>